<name>I0KAX5_9BACT</name>
<gene>
    <name evidence="2" type="ORF">FAES_3269</name>
</gene>
<dbReference type="HOGENOM" id="CLU_2632829_0_0_10"/>
<dbReference type="KEGG" id="fae:FAES_3269"/>
<evidence type="ECO:0000313" key="3">
    <source>
        <dbReference type="Proteomes" id="UP000011058"/>
    </source>
</evidence>
<evidence type="ECO:0000256" key="1">
    <source>
        <dbReference type="SAM" id="MobiDB-lite"/>
    </source>
</evidence>
<dbReference type="RefSeq" id="WP_015332377.1">
    <property type="nucleotide sequence ID" value="NC_020054.1"/>
</dbReference>
<feature type="compositionally biased region" description="Basic and acidic residues" evidence="1">
    <location>
        <begin position="39"/>
        <end position="53"/>
    </location>
</feature>
<accession>I0KAX5</accession>
<dbReference type="AlphaFoldDB" id="I0KAX5"/>
<keyword evidence="3" id="KW-1185">Reference proteome</keyword>
<dbReference type="Proteomes" id="UP000011058">
    <property type="component" value="Chromosome"/>
</dbReference>
<evidence type="ECO:0000313" key="2">
    <source>
        <dbReference type="EMBL" id="CCH01278.1"/>
    </source>
</evidence>
<feature type="compositionally biased region" description="Polar residues" evidence="1">
    <location>
        <begin position="57"/>
        <end position="77"/>
    </location>
</feature>
<dbReference type="STRING" id="1166018.FAES_3269"/>
<feature type="region of interest" description="Disordered" evidence="1">
    <location>
        <begin position="37"/>
        <end position="77"/>
    </location>
</feature>
<organism evidence="2 3">
    <name type="scientific">Fibrella aestuarina BUZ 2</name>
    <dbReference type="NCBI Taxonomy" id="1166018"/>
    <lineage>
        <taxon>Bacteria</taxon>
        <taxon>Pseudomonadati</taxon>
        <taxon>Bacteroidota</taxon>
        <taxon>Cytophagia</taxon>
        <taxon>Cytophagales</taxon>
        <taxon>Spirosomataceae</taxon>
        <taxon>Fibrella</taxon>
    </lineage>
</organism>
<protein>
    <submittedName>
        <fullName evidence="2">Uncharacterized protein</fullName>
    </submittedName>
</protein>
<reference evidence="2 3" key="1">
    <citation type="journal article" date="2012" name="J. Bacteriol.">
        <title>Genome Sequence of Fibrella aestuarina BUZ 2T, a Filamentous Marine Bacterium.</title>
        <authorList>
            <person name="Filippini M."/>
            <person name="Qi W."/>
            <person name="Blom J."/>
            <person name="Goesmann A."/>
            <person name="Smits T.H."/>
            <person name="Bagheri H.C."/>
        </authorList>
    </citation>
    <scope>NUCLEOTIDE SEQUENCE [LARGE SCALE GENOMIC DNA]</scope>
    <source>
        <strain evidence="3">BUZ 2T</strain>
    </source>
</reference>
<proteinExistence type="predicted"/>
<dbReference type="EMBL" id="HE796683">
    <property type="protein sequence ID" value="CCH01278.1"/>
    <property type="molecule type" value="Genomic_DNA"/>
</dbReference>
<sequence length="77" mass="8648">MGQQTNAFNVPKSRATFEQHLLQQAMSQNENITTSVADRAAEQRRQKLAETRAKKPVSNTPQLFSEPTTPTNQTSIF</sequence>